<gene>
    <name evidence="1" type="ORF">EKO04_003606</name>
</gene>
<dbReference type="Proteomes" id="UP000651452">
    <property type="component" value="Unassembled WGS sequence"/>
</dbReference>
<protein>
    <submittedName>
        <fullName evidence="1">Uncharacterized protein</fullName>
    </submittedName>
</protein>
<dbReference type="EMBL" id="RZGK01000006">
    <property type="protein sequence ID" value="KAF9698440.1"/>
    <property type="molecule type" value="Genomic_DNA"/>
</dbReference>
<proteinExistence type="predicted"/>
<evidence type="ECO:0000313" key="2">
    <source>
        <dbReference type="Proteomes" id="UP000651452"/>
    </source>
</evidence>
<keyword evidence="2" id="KW-1185">Reference proteome</keyword>
<reference evidence="1" key="1">
    <citation type="submission" date="2018-12" db="EMBL/GenBank/DDBJ databases">
        <authorList>
            <person name="Syme R.A."/>
            <person name="Farfan-Caceres L."/>
            <person name="Lichtenzveig J."/>
        </authorList>
    </citation>
    <scope>NUCLEOTIDE SEQUENCE</scope>
    <source>
        <strain evidence="1">Al4</strain>
    </source>
</reference>
<dbReference type="OrthoDB" id="3783519at2759"/>
<accession>A0A8H7MKM2</accession>
<name>A0A8H7MKM2_9PLEO</name>
<evidence type="ECO:0000313" key="1">
    <source>
        <dbReference type="EMBL" id="KAF9698440.1"/>
    </source>
</evidence>
<organism evidence="1 2">
    <name type="scientific">Ascochyta lentis</name>
    <dbReference type="NCBI Taxonomy" id="205686"/>
    <lineage>
        <taxon>Eukaryota</taxon>
        <taxon>Fungi</taxon>
        <taxon>Dikarya</taxon>
        <taxon>Ascomycota</taxon>
        <taxon>Pezizomycotina</taxon>
        <taxon>Dothideomycetes</taxon>
        <taxon>Pleosporomycetidae</taxon>
        <taxon>Pleosporales</taxon>
        <taxon>Pleosporineae</taxon>
        <taxon>Didymellaceae</taxon>
        <taxon>Ascochyta</taxon>
    </lineage>
</organism>
<reference evidence="1" key="2">
    <citation type="submission" date="2020-09" db="EMBL/GenBank/DDBJ databases">
        <title>Reference genome assembly for Australian Ascochyta lentis isolate Al4.</title>
        <authorList>
            <person name="Lee R.C."/>
            <person name="Farfan-Caceres L.M."/>
            <person name="Debler J.W."/>
            <person name="Williams A.H."/>
            <person name="Henares B.M."/>
        </authorList>
    </citation>
    <scope>NUCLEOTIDE SEQUENCE</scope>
    <source>
        <strain evidence="1">Al4</strain>
    </source>
</reference>
<dbReference type="AlphaFoldDB" id="A0A8H7MKM2"/>
<sequence>MSSVHAAAAEVSNGEIVSPFLRLPPELRLLVYNNIACDVERALPLGRVRIYYHDVDPAILSCCKLVRREAYTLLRHLRLAIPPTLVITLDLHEIPFLLDTPNSRSLGAVVRMLLSGHHYWFSLPSSPSISNMPLGFCDFFRRFEQQLSGLQTEDYVVTSQPDLEAFYRRTLLQMQQTRSLTVLLRLNPHCTQQLRVNDIRRRLPLGRSFGSHDPRLLSLNVAFVVDAEYMSRFGNTVSLLAGGSIRSVSYL</sequence>
<comment type="caution">
    <text evidence="1">The sequence shown here is derived from an EMBL/GenBank/DDBJ whole genome shotgun (WGS) entry which is preliminary data.</text>
</comment>